<protein>
    <submittedName>
        <fullName evidence="3">Amidohydrolase</fullName>
    </submittedName>
</protein>
<dbReference type="OrthoDB" id="8673349at2"/>
<dbReference type="Pfam" id="PF04909">
    <property type="entry name" value="Amidohydro_2"/>
    <property type="match status" value="1"/>
</dbReference>
<evidence type="ECO:0000259" key="2">
    <source>
        <dbReference type="Pfam" id="PF04909"/>
    </source>
</evidence>
<comment type="caution">
    <text evidence="3">The sequence shown here is derived from an EMBL/GenBank/DDBJ whole genome shotgun (WGS) entry which is preliminary data.</text>
</comment>
<dbReference type="GO" id="GO:0019748">
    <property type="term" value="P:secondary metabolic process"/>
    <property type="evidence" value="ECO:0007669"/>
    <property type="project" value="TreeGrafter"/>
</dbReference>
<dbReference type="InterPro" id="IPR006680">
    <property type="entry name" value="Amidohydro-rel"/>
</dbReference>
<dbReference type="GO" id="GO:0016831">
    <property type="term" value="F:carboxy-lyase activity"/>
    <property type="evidence" value="ECO:0007669"/>
    <property type="project" value="InterPro"/>
</dbReference>
<name>A0A1T3NUQ7_9ACTN</name>
<evidence type="ECO:0000256" key="1">
    <source>
        <dbReference type="ARBA" id="ARBA00023239"/>
    </source>
</evidence>
<dbReference type="AlphaFoldDB" id="A0A1T3NUQ7"/>
<dbReference type="GO" id="GO:0016787">
    <property type="term" value="F:hydrolase activity"/>
    <property type="evidence" value="ECO:0007669"/>
    <property type="project" value="UniProtKB-KW"/>
</dbReference>
<feature type="domain" description="Amidohydrolase-related" evidence="2">
    <location>
        <begin position="67"/>
        <end position="371"/>
    </location>
</feature>
<gene>
    <name evidence="3" type="ORF">B4N89_05775</name>
</gene>
<dbReference type="SUPFAM" id="SSF51556">
    <property type="entry name" value="Metallo-dependent hydrolases"/>
    <property type="match status" value="1"/>
</dbReference>
<reference evidence="3 4" key="1">
    <citation type="submission" date="2017-03" db="EMBL/GenBank/DDBJ databases">
        <title>Draft genome sequence of Streptomyces scabrisporus NF3, endophyte isolated from Amphipterygium adstringens.</title>
        <authorList>
            <person name="Vazquez M."/>
            <person name="Ceapa C.D."/>
            <person name="Rodriguez Luna D."/>
            <person name="Sanchez Esquivel S."/>
        </authorList>
    </citation>
    <scope>NUCLEOTIDE SEQUENCE [LARGE SCALE GENOMIC DNA]</scope>
    <source>
        <strain evidence="3 4">NF3</strain>
    </source>
</reference>
<dbReference type="RefSeq" id="WP_078974785.1">
    <property type="nucleotide sequence ID" value="NZ_MWQN01000001.1"/>
</dbReference>
<sequence length="409" mass="44794">MGGSGDSGELGDSGRYTVISADGHAGAGMDVYREFLDPAWHEEFDAWRGRYRNPFRDLQGDGRTRNWDDERRIAELAADGIVAEVVFPNTVPPFFPTGQLLARPPSSAHSYARRLAGIRAHNRWLAQWCGGANAVRRAGLAQVFLNDVDDAVAEAVWARENGLAGILIPTTPPDATGIPPLYAPEWDRLWEVCQDLELAVVNHGGSGSPDYGDYPAATFLWIAEATLFSRRPLTHMLLSGAFARFPRLKFAITEQGAAWIPPLLRQLDAYHAQMASGRIGELKYTEADRLPEPPSAYFARNCWVGASFPSPTEAAARHELGVDRYMWGADYPHDEGTYPYTRESLRRSFHDASPEELRAILAGNAATLYGFDLAALDALAAEVGPTHAEVAEPLATVPEDSNSPAFTRS</sequence>
<dbReference type="EMBL" id="MWQN01000001">
    <property type="protein sequence ID" value="OPC80526.1"/>
    <property type="molecule type" value="Genomic_DNA"/>
</dbReference>
<dbReference type="InterPro" id="IPR032465">
    <property type="entry name" value="ACMSD"/>
</dbReference>
<organism evidence="3 4">
    <name type="scientific">Embleya scabrispora</name>
    <dbReference type="NCBI Taxonomy" id="159449"/>
    <lineage>
        <taxon>Bacteria</taxon>
        <taxon>Bacillati</taxon>
        <taxon>Actinomycetota</taxon>
        <taxon>Actinomycetes</taxon>
        <taxon>Kitasatosporales</taxon>
        <taxon>Streptomycetaceae</taxon>
        <taxon>Embleya</taxon>
    </lineage>
</organism>
<accession>A0A1T3NUQ7</accession>
<evidence type="ECO:0000313" key="4">
    <source>
        <dbReference type="Proteomes" id="UP000190037"/>
    </source>
</evidence>
<proteinExistence type="predicted"/>
<dbReference type="InterPro" id="IPR032466">
    <property type="entry name" value="Metal_Hydrolase"/>
</dbReference>
<dbReference type="GO" id="GO:0005737">
    <property type="term" value="C:cytoplasm"/>
    <property type="evidence" value="ECO:0007669"/>
    <property type="project" value="TreeGrafter"/>
</dbReference>
<keyword evidence="3" id="KW-0378">Hydrolase</keyword>
<dbReference type="Proteomes" id="UP000190037">
    <property type="component" value="Unassembled WGS sequence"/>
</dbReference>
<dbReference type="PANTHER" id="PTHR21240">
    <property type="entry name" value="2-AMINO-3-CARBOXYLMUCONATE-6-SEMIALDEHYDE DECARBOXYLASE"/>
    <property type="match status" value="1"/>
</dbReference>
<dbReference type="Gene3D" id="3.20.20.140">
    <property type="entry name" value="Metal-dependent hydrolases"/>
    <property type="match status" value="1"/>
</dbReference>
<keyword evidence="1" id="KW-0456">Lyase</keyword>
<dbReference type="STRING" id="159449.B4N89_05775"/>
<keyword evidence="4" id="KW-1185">Reference proteome</keyword>
<dbReference type="PANTHER" id="PTHR21240:SF28">
    <property type="entry name" value="ISO-OROTATE DECARBOXYLASE (EUROFUNG)"/>
    <property type="match status" value="1"/>
</dbReference>
<evidence type="ECO:0000313" key="3">
    <source>
        <dbReference type="EMBL" id="OPC80526.1"/>
    </source>
</evidence>
<dbReference type="eggNOG" id="COG2159">
    <property type="taxonomic scope" value="Bacteria"/>
</dbReference>